<accession>A0A7D9HIR9</accession>
<sequence>MSKSAKSKNPAAKDKTTSKVGQELARDKERKRAIEFTCDSRSVSDGRGQLGREGVVGYIQSVSPPKQSRKNTEYSNFKLQAKSGLVPGVCFSSTKRSILAEREATKTAVKLDRFTYASDGKTIFVNDMTKISVPNSSDYDFQFVDSGIHQKDLQSIIKNSMDMDLVDFVAKVIAKDAVVQVVGSSQLRKVECFVADKSCKQAKLILWENDIEKVLVGNVYAFSNVRVRSDAVDVLGGEVTLNTTKDTTVVKQDGHALTNLVETLKENDLFNTSTSLKVPLIHAIEELNRFKQCCDCKKKIKQDSAKVAIKCDSCGHVVRSSMCQLNLCCKFSCQQNNSPDDKKLVRYIMFKDSIETLVGDITNLDDDKLCEKLLLLENFEITFNRDNVVSKCSLL</sequence>
<feature type="compositionally biased region" description="Low complexity" evidence="1">
    <location>
        <begin position="1"/>
        <end position="10"/>
    </location>
</feature>
<comment type="caution">
    <text evidence="2">The sequence shown here is derived from an EMBL/GenBank/DDBJ whole genome shotgun (WGS) entry which is preliminary data.</text>
</comment>
<dbReference type="SUPFAM" id="SSF50249">
    <property type="entry name" value="Nucleic acid-binding proteins"/>
    <property type="match status" value="1"/>
</dbReference>
<dbReference type="AlphaFoldDB" id="A0A7D9HIR9"/>
<name>A0A7D9HIR9_PARCT</name>
<keyword evidence="3" id="KW-1185">Reference proteome</keyword>
<dbReference type="Gene3D" id="2.40.50.140">
    <property type="entry name" value="Nucleic acid-binding proteins"/>
    <property type="match status" value="1"/>
</dbReference>
<dbReference type="InterPro" id="IPR012340">
    <property type="entry name" value="NA-bd_OB-fold"/>
</dbReference>
<feature type="region of interest" description="Disordered" evidence="1">
    <location>
        <begin position="1"/>
        <end position="31"/>
    </location>
</feature>
<reference evidence="2" key="1">
    <citation type="submission" date="2020-04" db="EMBL/GenBank/DDBJ databases">
        <authorList>
            <person name="Alioto T."/>
            <person name="Alioto T."/>
            <person name="Gomez Garrido J."/>
        </authorList>
    </citation>
    <scope>NUCLEOTIDE SEQUENCE</scope>
    <source>
        <strain evidence="2">A484AB</strain>
    </source>
</reference>
<dbReference type="EMBL" id="CACRXK020000880">
    <property type="protein sequence ID" value="CAB3985505.1"/>
    <property type="molecule type" value="Genomic_DNA"/>
</dbReference>
<evidence type="ECO:0000313" key="3">
    <source>
        <dbReference type="Proteomes" id="UP001152795"/>
    </source>
</evidence>
<protein>
    <submittedName>
        <fullName evidence="2">Uncharacterized protein</fullName>
    </submittedName>
</protein>
<dbReference type="Proteomes" id="UP001152795">
    <property type="component" value="Unassembled WGS sequence"/>
</dbReference>
<proteinExistence type="predicted"/>
<dbReference type="OrthoDB" id="5987580at2759"/>
<organism evidence="2 3">
    <name type="scientific">Paramuricea clavata</name>
    <name type="common">Red gorgonian</name>
    <name type="synonym">Violescent sea-whip</name>
    <dbReference type="NCBI Taxonomy" id="317549"/>
    <lineage>
        <taxon>Eukaryota</taxon>
        <taxon>Metazoa</taxon>
        <taxon>Cnidaria</taxon>
        <taxon>Anthozoa</taxon>
        <taxon>Octocorallia</taxon>
        <taxon>Malacalcyonacea</taxon>
        <taxon>Plexauridae</taxon>
        <taxon>Paramuricea</taxon>
    </lineage>
</organism>
<evidence type="ECO:0000256" key="1">
    <source>
        <dbReference type="SAM" id="MobiDB-lite"/>
    </source>
</evidence>
<evidence type="ECO:0000313" key="2">
    <source>
        <dbReference type="EMBL" id="CAB3985505.1"/>
    </source>
</evidence>
<gene>
    <name evidence="2" type="ORF">PACLA_8A067076</name>
</gene>